<gene>
    <name evidence="1" type="ORF">RUN215_v1_1760009</name>
</gene>
<accession>A0A0S4X3A4</accession>
<dbReference type="AlphaFoldDB" id="A0A0S4X3A4"/>
<sequence>MTAKSAGPQARHDHPSLARIRERAAQLGFTCSESEWKGYHVAYAFICAAGHRFERLATSIVYGKSPAPCPYCEHEALRQRVLGMATERGGVCLENDYLGPEVRHRVRCQHGHEWQALGRKLLQGHWCRVCAKQAMTAKRRAEGWHIEDLQAKATTRGGQCLSTEYRGPLERYEWVCAHGHRWSSVGAEIMRGTWCRLCAHRETSERKTDPEGLSRIQAAAQAQGGACLDEVYLGQSARYRFQCKEGHVWKTAGQNILNGGWCRACHNESRRLGIEAMQAVARERGGRCLSETYINKNRRLTWECHLGHVWQTSPRSIFAGHWCPSCAILDRIRAKNQHKCKRYEAKSKLDTVSG</sequence>
<reference evidence="1" key="1">
    <citation type="submission" date="2015-10" db="EMBL/GenBank/DDBJ databases">
        <authorList>
            <person name="Gilbert D.G."/>
        </authorList>
    </citation>
    <scope>NUCLEOTIDE SEQUENCE</scope>
    <source>
        <strain evidence="1">Phyl III-seqv23</strain>
    </source>
</reference>
<name>A0A0S4X3A4_RALSL</name>
<evidence type="ECO:0008006" key="2">
    <source>
        <dbReference type="Google" id="ProtNLM"/>
    </source>
</evidence>
<proteinExistence type="predicted"/>
<organism evidence="1">
    <name type="scientific">Ralstonia solanacearum</name>
    <name type="common">Pseudomonas solanacearum</name>
    <dbReference type="NCBI Taxonomy" id="305"/>
    <lineage>
        <taxon>Bacteria</taxon>
        <taxon>Pseudomonadati</taxon>
        <taxon>Pseudomonadota</taxon>
        <taxon>Betaproteobacteria</taxon>
        <taxon>Burkholderiales</taxon>
        <taxon>Burkholderiaceae</taxon>
        <taxon>Ralstonia</taxon>
        <taxon>Ralstonia solanacearum species complex</taxon>
    </lineage>
</organism>
<dbReference type="EMBL" id="LN899820">
    <property type="protein sequence ID" value="CUV58172.1"/>
    <property type="molecule type" value="Genomic_DNA"/>
</dbReference>
<protein>
    <recommendedName>
        <fullName evidence="2">Zinc-ribbon domain-containing protein</fullName>
    </recommendedName>
</protein>
<evidence type="ECO:0000313" key="1">
    <source>
        <dbReference type="EMBL" id="CUV58172.1"/>
    </source>
</evidence>